<evidence type="ECO:0000313" key="2">
    <source>
        <dbReference type="Proteomes" id="UP000318405"/>
    </source>
</evidence>
<dbReference type="OrthoDB" id="5392377at2"/>
<gene>
    <name evidence="1" type="primary">casA</name>
    <name evidence="1" type="ORF">FOZ76_01155</name>
</gene>
<dbReference type="Pfam" id="PF09481">
    <property type="entry name" value="CRISPR_Cse1"/>
    <property type="match status" value="1"/>
</dbReference>
<reference evidence="1 2" key="1">
    <citation type="submission" date="2019-07" db="EMBL/GenBank/DDBJ databases">
        <title>Qingshengfaniella alkalisoli gen. nov., sp. nov., isolated from saline soil.</title>
        <authorList>
            <person name="Xu L."/>
            <person name="Huang X.-X."/>
            <person name="Sun J.-Q."/>
        </authorList>
    </citation>
    <scope>NUCLEOTIDE SEQUENCE [LARGE SCALE GENOMIC DNA]</scope>
    <source>
        <strain evidence="1 2">DSM 27279</strain>
    </source>
</reference>
<dbReference type="AlphaFoldDB" id="A0A556B1D7"/>
<proteinExistence type="predicted"/>
<sequence length="524" mass="57923">MNLITSSWIPVVRKNGTASLMSALEITRPEHLDIAAPRPDFQGAIYQLLIGVLQLAFAPEDVEEWREYLKDPPDAQALAQRLGPWLSAFELEGDAAAFMQDMALPADANHLSVLDLLIDAGSESNRFFNKPSDEPGFCESCAAQALFTLQINAPSGGRGVRTSLRGGGPMTTLLLPRDEDASLWQRLWLNVMPAPALAYPPVEKPGSVLPWLVPTRTSDGAQARETLPQLGVPSPDTVHPLQAYWSMPRRIRLDAATACEGQCAICGADGVRLFRHYRTRHGGTNYTGPWVHPLTPYSLDPKGESPPLSVKGQPGGIGYRHWLGLTMGRPNAQPRAATTVAHYHAKVRRPQTRLWCFGFDMNNMKARCWYDSTLPVHTVPTEMHNTFIGHVHLMIDVAADAAFVLHRNVKAAWFKVPGDAAPEPAIPQSFWEASEPEFYRCIDALAQCDLEDNGQVAAVILRWLRAVRAVAMSRFEHWTQRGPVEDRNLKRVVGAQVQLSKDLNNGKAAKEAWTFVNSQNKEAA</sequence>
<dbReference type="CDD" id="cd09729">
    <property type="entry name" value="Cse1_I-E"/>
    <property type="match status" value="1"/>
</dbReference>
<dbReference type="EMBL" id="VLTJ01000002">
    <property type="protein sequence ID" value="TSH99007.1"/>
    <property type="molecule type" value="Genomic_DNA"/>
</dbReference>
<keyword evidence="2" id="KW-1185">Reference proteome</keyword>
<dbReference type="NCBIfam" id="TIGR02547">
    <property type="entry name" value="casA_cse1"/>
    <property type="match status" value="1"/>
</dbReference>
<evidence type="ECO:0000313" key="1">
    <source>
        <dbReference type="EMBL" id="TSH99007.1"/>
    </source>
</evidence>
<accession>A0A556B1D7</accession>
<dbReference type="InterPro" id="IPR013381">
    <property type="entry name" value="CRISPR-assoc_prot_Cse1"/>
</dbReference>
<comment type="caution">
    <text evidence="1">The sequence shown here is derived from an EMBL/GenBank/DDBJ whole genome shotgun (WGS) entry which is preliminary data.</text>
</comment>
<organism evidence="1 2">
    <name type="scientific">Verticiella sediminum</name>
    <dbReference type="NCBI Taxonomy" id="1247510"/>
    <lineage>
        <taxon>Bacteria</taxon>
        <taxon>Pseudomonadati</taxon>
        <taxon>Pseudomonadota</taxon>
        <taxon>Betaproteobacteria</taxon>
        <taxon>Burkholderiales</taxon>
        <taxon>Alcaligenaceae</taxon>
        <taxon>Verticiella</taxon>
    </lineage>
</organism>
<dbReference type="Proteomes" id="UP000318405">
    <property type="component" value="Unassembled WGS sequence"/>
</dbReference>
<name>A0A556B1D7_9BURK</name>
<dbReference type="RefSeq" id="WP_143946285.1">
    <property type="nucleotide sequence ID" value="NZ_BAABMB010000001.1"/>
</dbReference>
<protein>
    <submittedName>
        <fullName evidence="1">Type I-E CRISPR-associated protein Cse1/CasA</fullName>
    </submittedName>
</protein>